<dbReference type="SUPFAM" id="SSF56281">
    <property type="entry name" value="Metallo-hydrolase/oxidoreductase"/>
    <property type="match status" value="1"/>
</dbReference>
<dbReference type="InterPro" id="IPR036866">
    <property type="entry name" value="RibonucZ/Hydroxyglut_hydro"/>
</dbReference>
<dbReference type="GO" id="GO:0042781">
    <property type="term" value="F:3'-tRNA processing endoribonuclease activity"/>
    <property type="evidence" value="ECO:0007669"/>
    <property type="project" value="TreeGrafter"/>
</dbReference>
<reference evidence="1" key="1">
    <citation type="submission" date="2017-05" db="UniProtKB">
        <authorList>
            <consortium name="EnsemblMetazoa"/>
        </authorList>
    </citation>
    <scope>IDENTIFICATION</scope>
</reference>
<dbReference type="EnsemblMetazoa" id="Aqu2.1.11374_001">
    <property type="protein sequence ID" value="Aqu2.1.11374_001"/>
    <property type="gene ID" value="Aqu2.1.11374"/>
</dbReference>
<dbReference type="GO" id="GO:0005634">
    <property type="term" value="C:nucleus"/>
    <property type="evidence" value="ECO:0007669"/>
    <property type="project" value="TreeGrafter"/>
</dbReference>
<dbReference type="Pfam" id="PF23023">
    <property type="entry name" value="Anti-Pycsar_Apyc1"/>
    <property type="match status" value="1"/>
</dbReference>
<proteinExistence type="predicted"/>
<protein>
    <submittedName>
        <fullName evidence="1">Uncharacterized protein</fullName>
    </submittedName>
</protein>
<dbReference type="STRING" id="400682.A0A1X7TAN0"/>
<dbReference type="InParanoid" id="A0A1X7TAN0"/>
<dbReference type="OrthoDB" id="527344at2759"/>
<dbReference type="PANTHER" id="PTHR46018">
    <property type="entry name" value="ZINC PHOSPHODIESTERASE ELAC PROTEIN 1"/>
    <property type="match status" value="1"/>
</dbReference>
<organism evidence="1">
    <name type="scientific">Amphimedon queenslandica</name>
    <name type="common">Sponge</name>
    <dbReference type="NCBI Taxonomy" id="400682"/>
    <lineage>
        <taxon>Eukaryota</taxon>
        <taxon>Metazoa</taxon>
        <taxon>Porifera</taxon>
        <taxon>Demospongiae</taxon>
        <taxon>Heteroscleromorpha</taxon>
        <taxon>Haplosclerida</taxon>
        <taxon>Niphatidae</taxon>
        <taxon>Amphimedon</taxon>
    </lineage>
</organism>
<accession>A0A1X7TAN0</accession>
<dbReference type="PANTHER" id="PTHR46018:SF2">
    <property type="entry name" value="ZINC PHOSPHODIESTERASE ELAC PROTEIN 1"/>
    <property type="match status" value="1"/>
</dbReference>
<name>A0A1X7TAN0_AMPQE</name>
<dbReference type="eggNOG" id="KOG2121">
    <property type="taxonomic scope" value="Eukaryota"/>
</dbReference>
<dbReference type="AlphaFoldDB" id="A0A1X7TAN0"/>
<evidence type="ECO:0000313" key="1">
    <source>
        <dbReference type="EnsemblMetazoa" id="Aqu2.1.11374_001"/>
    </source>
</evidence>
<dbReference type="Gene3D" id="3.60.15.10">
    <property type="entry name" value="Ribonuclease Z/Hydroxyacylglutathione hydrolase-like"/>
    <property type="match status" value="1"/>
</dbReference>
<sequence length="115" mass="12919">MAIELIFLGTGSAYPSPIYGFTHTPPPTILISFPFNSEVGGCWLFDCGEGSQTQLMRSTVRPGRITKIFITHLHGDHRTAQVAFYIILLGLGQGPQRWLQKEARTENKMEDRIQL</sequence>